<dbReference type="SUPFAM" id="SSF55874">
    <property type="entry name" value="ATPase domain of HSP90 chaperone/DNA topoisomerase II/histidine kinase"/>
    <property type="match status" value="1"/>
</dbReference>
<comment type="caution">
    <text evidence="9">The sequence shown here is derived from an EMBL/GenBank/DDBJ whole genome shotgun (WGS) entry which is preliminary data.</text>
</comment>
<keyword evidence="5" id="KW-0902">Two-component regulatory system</keyword>
<evidence type="ECO:0000256" key="2">
    <source>
        <dbReference type="ARBA" id="ARBA00012438"/>
    </source>
</evidence>
<feature type="transmembrane region" description="Helical" evidence="6">
    <location>
        <begin position="284"/>
        <end position="306"/>
    </location>
</feature>
<organism evidence="9 10">
    <name type="scientific">Sphingobacterium faecale</name>
    <dbReference type="NCBI Taxonomy" id="2803775"/>
    <lineage>
        <taxon>Bacteria</taxon>
        <taxon>Pseudomonadati</taxon>
        <taxon>Bacteroidota</taxon>
        <taxon>Sphingobacteriia</taxon>
        <taxon>Sphingobacteriales</taxon>
        <taxon>Sphingobacteriaceae</taxon>
        <taxon>Sphingobacterium</taxon>
    </lineage>
</organism>
<gene>
    <name evidence="9" type="ORF">JKG61_18160</name>
</gene>
<keyword evidence="6" id="KW-1133">Transmembrane helix</keyword>
<sequence>MRRVLICLLFSLFSLQVSAMSDTLCVYGANDIPIVGYLKEYTDCSHQLEFDDILQRWELGEFARTKAGAVINKGIADCTYWYSLWIKNEYRYHQDYLWNFYNDGIRFTLYQLDSVGNVENIDSISHQTAVSVREVPLRSLSFLISMDPQELKHLFLKVEPLTRKNIYFPTDISTYRDILGYELQFSFLLGRYYGFFFFAVIFNLFLFLVLKRRFYAVMLGYVVSLLAFNMVEYLHDVYIIPESVYPIWSKIPKQVFLAFTLYFNVLVFQDFVSLRKCFPQLDKLLIGMNRLVLVLTLLFLCHQMLFSNAFHILMYAEHIFVGILLIQSCLLIVVIFICVSRSVRYIYHYLAGVSLLLVSMFLYLLNTFDMLYLPQFVLPGNIIFAFAFEVVYLTIVFSVIYKREFDRFSKELLELYRTNKTLAKEVISVQEKERMRIGQDIHDGLGGAIHGLRLLLASERIQQKEKLEYFLTEIGADFRHLVHKLYPTQLKVSGLFECMKQDTVRYKGIKINLNCLGNDKAISMDLQISVYRMYQELLTNAIKHAEGCSIIDVSLAIEDKELRLMVEDNGSKRWQSEKDFRQEGVGLVSLQTRVDYHNGRMDVHSSNKGTSVVITIPLISNI</sequence>
<dbReference type="InterPro" id="IPR050482">
    <property type="entry name" value="Sensor_HK_TwoCompSys"/>
</dbReference>
<keyword evidence="7" id="KW-0732">Signal</keyword>
<evidence type="ECO:0000256" key="1">
    <source>
        <dbReference type="ARBA" id="ARBA00000085"/>
    </source>
</evidence>
<feature type="transmembrane region" description="Helical" evidence="6">
    <location>
        <begin position="346"/>
        <end position="365"/>
    </location>
</feature>
<feature type="transmembrane region" description="Helical" evidence="6">
    <location>
        <begin position="255"/>
        <end position="272"/>
    </location>
</feature>
<feature type="transmembrane region" description="Helical" evidence="6">
    <location>
        <begin position="217"/>
        <end position="235"/>
    </location>
</feature>
<evidence type="ECO:0000256" key="6">
    <source>
        <dbReference type="SAM" id="Phobius"/>
    </source>
</evidence>
<keyword evidence="6" id="KW-0472">Membrane</keyword>
<dbReference type="Gene3D" id="3.30.565.10">
    <property type="entry name" value="Histidine kinase-like ATPase, C-terminal domain"/>
    <property type="match status" value="1"/>
</dbReference>
<feature type="chain" id="PRO_5045756257" description="histidine kinase" evidence="7">
    <location>
        <begin position="20"/>
        <end position="622"/>
    </location>
</feature>
<dbReference type="EMBL" id="JAERTY010000010">
    <property type="protein sequence ID" value="MBL1410689.1"/>
    <property type="molecule type" value="Genomic_DNA"/>
</dbReference>
<dbReference type="Pfam" id="PF02518">
    <property type="entry name" value="HATPase_c"/>
    <property type="match status" value="1"/>
</dbReference>
<feature type="domain" description="Histidine kinase" evidence="8">
    <location>
        <begin position="436"/>
        <end position="620"/>
    </location>
</feature>
<evidence type="ECO:0000256" key="5">
    <source>
        <dbReference type="ARBA" id="ARBA00023012"/>
    </source>
</evidence>
<keyword evidence="3" id="KW-0808">Transferase</keyword>
<dbReference type="SMART" id="SM00387">
    <property type="entry name" value="HATPase_c"/>
    <property type="match status" value="1"/>
</dbReference>
<dbReference type="PANTHER" id="PTHR24421">
    <property type="entry name" value="NITRATE/NITRITE SENSOR PROTEIN NARX-RELATED"/>
    <property type="match status" value="1"/>
</dbReference>
<dbReference type="RefSeq" id="WP_202104381.1">
    <property type="nucleotide sequence ID" value="NZ_JAERTY010000010.1"/>
</dbReference>
<feature type="transmembrane region" description="Helical" evidence="6">
    <location>
        <begin position="318"/>
        <end position="339"/>
    </location>
</feature>
<evidence type="ECO:0000313" key="10">
    <source>
        <dbReference type="Proteomes" id="UP000625283"/>
    </source>
</evidence>
<dbReference type="PROSITE" id="PS50109">
    <property type="entry name" value="HIS_KIN"/>
    <property type="match status" value="1"/>
</dbReference>
<dbReference type="Gene3D" id="2.60.40.2380">
    <property type="match status" value="1"/>
</dbReference>
<feature type="transmembrane region" description="Helical" evidence="6">
    <location>
        <begin position="192"/>
        <end position="210"/>
    </location>
</feature>
<dbReference type="CDD" id="cd16917">
    <property type="entry name" value="HATPase_UhpB-NarQ-NarX-like"/>
    <property type="match status" value="1"/>
</dbReference>
<name>A0ABS1R7K7_9SPHI</name>
<protein>
    <recommendedName>
        <fullName evidence="2">histidine kinase</fullName>
        <ecNumber evidence="2">2.7.13.3</ecNumber>
    </recommendedName>
</protein>
<dbReference type="Proteomes" id="UP000625283">
    <property type="component" value="Unassembled WGS sequence"/>
</dbReference>
<evidence type="ECO:0000313" key="9">
    <source>
        <dbReference type="EMBL" id="MBL1410689.1"/>
    </source>
</evidence>
<keyword evidence="10" id="KW-1185">Reference proteome</keyword>
<evidence type="ECO:0000256" key="7">
    <source>
        <dbReference type="SAM" id="SignalP"/>
    </source>
</evidence>
<dbReference type="InterPro" id="IPR005467">
    <property type="entry name" value="His_kinase_dom"/>
</dbReference>
<evidence type="ECO:0000259" key="8">
    <source>
        <dbReference type="PROSITE" id="PS50109"/>
    </source>
</evidence>
<evidence type="ECO:0000256" key="3">
    <source>
        <dbReference type="ARBA" id="ARBA00022679"/>
    </source>
</evidence>
<dbReference type="InterPro" id="IPR003594">
    <property type="entry name" value="HATPase_dom"/>
</dbReference>
<feature type="signal peptide" evidence="7">
    <location>
        <begin position="1"/>
        <end position="19"/>
    </location>
</feature>
<proteinExistence type="predicted"/>
<dbReference type="InterPro" id="IPR011622">
    <property type="entry name" value="7TMR_DISM_rcpt_extracell_dom2"/>
</dbReference>
<keyword evidence="6" id="KW-0812">Transmembrane</keyword>
<dbReference type="Pfam" id="PF07696">
    <property type="entry name" value="7TMR-DISMED2"/>
    <property type="match status" value="1"/>
</dbReference>
<dbReference type="Pfam" id="PF07695">
    <property type="entry name" value="7TMR-DISM_7TM"/>
    <property type="match status" value="1"/>
</dbReference>
<dbReference type="InterPro" id="IPR011623">
    <property type="entry name" value="7TMR_DISM_rcpt_extracell_dom1"/>
</dbReference>
<evidence type="ECO:0000256" key="4">
    <source>
        <dbReference type="ARBA" id="ARBA00022777"/>
    </source>
</evidence>
<dbReference type="PANTHER" id="PTHR24421:SF10">
    <property type="entry name" value="NITRATE_NITRITE SENSOR PROTEIN NARQ"/>
    <property type="match status" value="1"/>
</dbReference>
<reference evidence="9 10" key="1">
    <citation type="submission" date="2021-01" db="EMBL/GenBank/DDBJ databases">
        <title>C459-1 draft genome sequence.</title>
        <authorList>
            <person name="Zhang X.-F."/>
        </authorList>
    </citation>
    <scope>NUCLEOTIDE SEQUENCE [LARGE SCALE GENOMIC DNA]</scope>
    <source>
        <strain evidence="10">C459-1</strain>
    </source>
</reference>
<dbReference type="InterPro" id="IPR036890">
    <property type="entry name" value="HATPase_C_sf"/>
</dbReference>
<keyword evidence="4" id="KW-0418">Kinase</keyword>
<dbReference type="EC" id="2.7.13.3" evidence="2"/>
<feature type="transmembrane region" description="Helical" evidence="6">
    <location>
        <begin position="377"/>
        <end position="401"/>
    </location>
</feature>
<comment type="catalytic activity">
    <reaction evidence="1">
        <text>ATP + protein L-histidine = ADP + protein N-phospho-L-histidine.</text>
        <dbReference type="EC" id="2.7.13.3"/>
    </reaction>
</comment>
<accession>A0ABS1R7K7</accession>